<gene>
    <name evidence="1" type="ORF">CC77DRAFT_1019114</name>
</gene>
<organism evidence="1 2">
    <name type="scientific">Alternaria alternata</name>
    <name type="common">Alternaria rot fungus</name>
    <name type="synonym">Torula alternata</name>
    <dbReference type="NCBI Taxonomy" id="5599"/>
    <lineage>
        <taxon>Eukaryota</taxon>
        <taxon>Fungi</taxon>
        <taxon>Dikarya</taxon>
        <taxon>Ascomycota</taxon>
        <taxon>Pezizomycotina</taxon>
        <taxon>Dothideomycetes</taxon>
        <taxon>Pleosporomycetidae</taxon>
        <taxon>Pleosporales</taxon>
        <taxon>Pleosporineae</taxon>
        <taxon>Pleosporaceae</taxon>
        <taxon>Alternaria</taxon>
        <taxon>Alternaria sect. Alternaria</taxon>
        <taxon>Alternaria alternata complex</taxon>
    </lineage>
</organism>
<dbReference type="RefSeq" id="XP_018387530.1">
    <property type="nucleotide sequence ID" value="XM_018524755.1"/>
</dbReference>
<accession>A0A177DTK7</accession>
<dbReference type="AlphaFoldDB" id="A0A177DTK7"/>
<sequence>MRFWRVGRGSQASLPSLKTHNIPFLLPTTHLGAHLSFAHPPIHHFLCTIVAGPLPRPLNYHASRAPRVRLHLARHVTVAAASQRAWQSSQHSRASTVVLPVGLHMHTAALDAPVLSACTRAFSSFIELC</sequence>
<evidence type="ECO:0000313" key="1">
    <source>
        <dbReference type="EMBL" id="OAG22109.1"/>
    </source>
</evidence>
<dbReference type="VEuPathDB" id="FungiDB:CC77DRAFT_1019114"/>
<reference evidence="1 2" key="1">
    <citation type="submission" date="2016-05" db="EMBL/GenBank/DDBJ databases">
        <title>Comparative analysis of secretome profiles of manganese(II)-oxidizing ascomycete fungi.</title>
        <authorList>
            <consortium name="DOE Joint Genome Institute"/>
            <person name="Zeiner C.A."/>
            <person name="Purvine S.O."/>
            <person name="Zink E.M."/>
            <person name="Wu S."/>
            <person name="Pasa-Tolic L."/>
            <person name="Chaput D.L."/>
            <person name="Haridas S."/>
            <person name="Grigoriev I.V."/>
            <person name="Santelli C.M."/>
            <person name="Hansel C.M."/>
        </authorList>
    </citation>
    <scope>NUCLEOTIDE SEQUENCE [LARGE SCALE GENOMIC DNA]</scope>
    <source>
        <strain evidence="1 2">SRC1lrK2f</strain>
    </source>
</reference>
<dbReference type="Proteomes" id="UP000077248">
    <property type="component" value="Unassembled WGS sequence"/>
</dbReference>
<name>A0A177DTK7_ALTAL</name>
<evidence type="ECO:0000313" key="2">
    <source>
        <dbReference type="Proteomes" id="UP000077248"/>
    </source>
</evidence>
<protein>
    <submittedName>
        <fullName evidence="1">Uncharacterized protein</fullName>
    </submittedName>
</protein>
<dbReference type="EMBL" id="KV441475">
    <property type="protein sequence ID" value="OAG22109.1"/>
    <property type="molecule type" value="Genomic_DNA"/>
</dbReference>
<keyword evidence="2" id="KW-1185">Reference proteome</keyword>
<dbReference type="KEGG" id="aalt:CC77DRAFT_1019114"/>
<dbReference type="GeneID" id="29110349"/>
<proteinExistence type="predicted"/>